<protein>
    <submittedName>
        <fullName evidence="1">Anaphase-promoting complex, subunit 10-domain-containing protein</fullName>
    </submittedName>
</protein>
<evidence type="ECO:0000313" key="1">
    <source>
        <dbReference type="EMBL" id="KAI0084102.1"/>
    </source>
</evidence>
<proteinExistence type="predicted"/>
<sequence length="212" mass="23530">MASIGGVTGVRPLVPIPEEIAGHPNDNMAIMYQTRVPPLVPWPDIGHLAKWSVSSFKFGFGTECLRDGDPETFWHSDGPQPHFVTIEFPRKVAIQKLSIYLCFPLDDSYTPATIAVRAGTGATDLQDCRVLSLDKPDGWFTFDVSAEPNDEGDGAKPVYAYVIQVIIVANHLNGKDTHVRGMRVLGPLEEPTSELDPFPFTNPKFRMYECIR</sequence>
<keyword evidence="2" id="KW-1185">Reference proteome</keyword>
<name>A0ACB8TPX3_9APHY</name>
<evidence type="ECO:0000313" key="2">
    <source>
        <dbReference type="Proteomes" id="UP001055072"/>
    </source>
</evidence>
<organism evidence="1 2">
    <name type="scientific">Irpex rosettiformis</name>
    <dbReference type="NCBI Taxonomy" id="378272"/>
    <lineage>
        <taxon>Eukaryota</taxon>
        <taxon>Fungi</taxon>
        <taxon>Dikarya</taxon>
        <taxon>Basidiomycota</taxon>
        <taxon>Agaricomycotina</taxon>
        <taxon>Agaricomycetes</taxon>
        <taxon>Polyporales</taxon>
        <taxon>Irpicaceae</taxon>
        <taxon>Irpex</taxon>
    </lineage>
</organism>
<accession>A0ACB8TPX3</accession>
<dbReference type="Proteomes" id="UP001055072">
    <property type="component" value="Unassembled WGS sequence"/>
</dbReference>
<comment type="caution">
    <text evidence="1">The sequence shown here is derived from an EMBL/GenBank/DDBJ whole genome shotgun (WGS) entry which is preliminary data.</text>
</comment>
<reference evidence="1" key="1">
    <citation type="journal article" date="2021" name="Environ. Microbiol.">
        <title>Gene family expansions and transcriptome signatures uncover fungal adaptations to wood decay.</title>
        <authorList>
            <person name="Hage H."/>
            <person name="Miyauchi S."/>
            <person name="Viragh M."/>
            <person name="Drula E."/>
            <person name="Min B."/>
            <person name="Chaduli D."/>
            <person name="Navarro D."/>
            <person name="Favel A."/>
            <person name="Norest M."/>
            <person name="Lesage-Meessen L."/>
            <person name="Balint B."/>
            <person name="Merenyi Z."/>
            <person name="de Eugenio L."/>
            <person name="Morin E."/>
            <person name="Martinez A.T."/>
            <person name="Baldrian P."/>
            <person name="Stursova M."/>
            <person name="Martinez M.J."/>
            <person name="Novotny C."/>
            <person name="Magnuson J.K."/>
            <person name="Spatafora J.W."/>
            <person name="Maurice S."/>
            <person name="Pangilinan J."/>
            <person name="Andreopoulos W."/>
            <person name="LaButti K."/>
            <person name="Hundley H."/>
            <person name="Na H."/>
            <person name="Kuo A."/>
            <person name="Barry K."/>
            <person name="Lipzen A."/>
            <person name="Henrissat B."/>
            <person name="Riley R."/>
            <person name="Ahrendt S."/>
            <person name="Nagy L.G."/>
            <person name="Grigoriev I.V."/>
            <person name="Martin F."/>
            <person name="Rosso M.N."/>
        </authorList>
    </citation>
    <scope>NUCLEOTIDE SEQUENCE</scope>
    <source>
        <strain evidence="1">CBS 384.51</strain>
    </source>
</reference>
<dbReference type="EMBL" id="MU274947">
    <property type="protein sequence ID" value="KAI0084102.1"/>
    <property type="molecule type" value="Genomic_DNA"/>
</dbReference>
<gene>
    <name evidence="1" type="ORF">BDY19DRAFT_973804</name>
</gene>